<gene>
    <name evidence="1" type="ORF">K3G42_020168</name>
</gene>
<evidence type="ECO:0000313" key="2">
    <source>
        <dbReference type="Proteomes" id="UP000827872"/>
    </source>
</evidence>
<proteinExistence type="predicted"/>
<sequence length="125" mass="13999">MTGVTALCPELLHDCRKGGRIQSRFLCLQPPPFWKKLIYESSLCEDAASCILKERSRHNRSKMALASGHWIRKDVAGDIPDPRHGQALAVAGNIAIMFGGCSFYNTSDDQPTYFNDFYMLTSDLI</sequence>
<accession>A0ACB8ERL4</accession>
<keyword evidence="2" id="KW-1185">Reference proteome</keyword>
<dbReference type="Proteomes" id="UP000827872">
    <property type="component" value="Linkage Group LG07"/>
</dbReference>
<comment type="caution">
    <text evidence="1">The sequence shown here is derived from an EMBL/GenBank/DDBJ whole genome shotgun (WGS) entry which is preliminary data.</text>
</comment>
<dbReference type="EMBL" id="CM037620">
    <property type="protein sequence ID" value="KAH7995030.1"/>
    <property type="molecule type" value="Genomic_DNA"/>
</dbReference>
<name>A0ACB8ERL4_9SAUR</name>
<evidence type="ECO:0000313" key="1">
    <source>
        <dbReference type="EMBL" id="KAH7995030.1"/>
    </source>
</evidence>
<protein>
    <submittedName>
        <fullName evidence="1">Uncharacterized protein</fullName>
    </submittedName>
</protein>
<organism evidence="1 2">
    <name type="scientific">Sphaerodactylus townsendi</name>
    <dbReference type="NCBI Taxonomy" id="933632"/>
    <lineage>
        <taxon>Eukaryota</taxon>
        <taxon>Metazoa</taxon>
        <taxon>Chordata</taxon>
        <taxon>Craniata</taxon>
        <taxon>Vertebrata</taxon>
        <taxon>Euteleostomi</taxon>
        <taxon>Lepidosauria</taxon>
        <taxon>Squamata</taxon>
        <taxon>Bifurcata</taxon>
        <taxon>Gekkota</taxon>
        <taxon>Sphaerodactylidae</taxon>
        <taxon>Sphaerodactylus</taxon>
    </lineage>
</organism>
<reference evidence="1" key="1">
    <citation type="submission" date="2021-08" db="EMBL/GenBank/DDBJ databases">
        <title>The first chromosome-level gecko genome reveals the dynamic sex chromosomes of Neotropical dwarf geckos (Sphaerodactylidae: Sphaerodactylus).</title>
        <authorList>
            <person name="Pinto B.J."/>
            <person name="Keating S.E."/>
            <person name="Gamble T."/>
        </authorList>
    </citation>
    <scope>NUCLEOTIDE SEQUENCE</scope>
    <source>
        <strain evidence="1">TG3544</strain>
    </source>
</reference>